<accession>A0A150L604</accession>
<dbReference type="STRING" id="81408.B4119_3475"/>
<evidence type="ECO:0000256" key="1">
    <source>
        <dbReference type="SAM" id="Phobius"/>
    </source>
</evidence>
<protein>
    <submittedName>
        <fullName evidence="2">Uncharacterized protein</fullName>
    </submittedName>
</protein>
<sequence>MTERINGAEKGIYNMTSTRRLGLAVLFFITIPITAISPHL</sequence>
<organism evidence="2 3">
    <name type="scientific">Saccharococcus caldoxylosilyticus</name>
    <dbReference type="NCBI Taxonomy" id="81408"/>
    <lineage>
        <taxon>Bacteria</taxon>
        <taxon>Bacillati</taxon>
        <taxon>Bacillota</taxon>
        <taxon>Bacilli</taxon>
        <taxon>Bacillales</taxon>
        <taxon>Anoxybacillaceae</taxon>
        <taxon>Saccharococcus</taxon>
    </lineage>
</organism>
<reference evidence="2 3" key="1">
    <citation type="submission" date="2016-01" db="EMBL/GenBank/DDBJ databases">
        <title>Draft Genome Sequences of Seven Thermophilic Sporeformers Isolated from Foods.</title>
        <authorList>
            <person name="Berendsen E.M."/>
            <person name="Wells-Bennik M.H."/>
            <person name="Krawcyk A.O."/>
            <person name="De Jong A."/>
            <person name="Holsappel S."/>
            <person name="Eijlander R.T."/>
            <person name="Kuipers O.P."/>
        </authorList>
    </citation>
    <scope>NUCLEOTIDE SEQUENCE [LARGE SCALE GENOMIC DNA]</scope>
    <source>
        <strain evidence="2 3">B4119</strain>
    </source>
</reference>
<feature type="transmembrane region" description="Helical" evidence="1">
    <location>
        <begin position="21"/>
        <end position="39"/>
    </location>
</feature>
<name>A0A150L604_9BACL</name>
<dbReference type="EMBL" id="LQYS01000114">
    <property type="protein sequence ID" value="KYD07724.1"/>
    <property type="molecule type" value="Genomic_DNA"/>
</dbReference>
<evidence type="ECO:0000313" key="2">
    <source>
        <dbReference type="EMBL" id="KYD07724.1"/>
    </source>
</evidence>
<comment type="caution">
    <text evidence="2">The sequence shown here is derived from an EMBL/GenBank/DDBJ whole genome shotgun (WGS) entry which is preliminary data.</text>
</comment>
<evidence type="ECO:0000313" key="3">
    <source>
        <dbReference type="Proteomes" id="UP000075455"/>
    </source>
</evidence>
<proteinExistence type="predicted"/>
<keyword evidence="1" id="KW-0812">Transmembrane</keyword>
<dbReference type="AlphaFoldDB" id="A0A150L604"/>
<dbReference type="PATRIC" id="fig|81408.3.peg.1020"/>
<keyword evidence="1" id="KW-1133">Transmembrane helix</keyword>
<gene>
    <name evidence="2" type="ORF">B4119_3475</name>
</gene>
<keyword evidence="1" id="KW-0472">Membrane</keyword>
<dbReference type="Proteomes" id="UP000075455">
    <property type="component" value="Unassembled WGS sequence"/>
</dbReference>